<dbReference type="PANTHER" id="PTHR43394">
    <property type="entry name" value="ATP-DEPENDENT PERMEASE MDL1, MITOCHONDRIAL"/>
    <property type="match status" value="1"/>
</dbReference>
<dbReference type="EMBL" id="JBHSOW010000007">
    <property type="protein sequence ID" value="MFC5647846.1"/>
    <property type="molecule type" value="Genomic_DNA"/>
</dbReference>
<dbReference type="PANTHER" id="PTHR43394:SF1">
    <property type="entry name" value="ATP-BINDING CASSETTE SUB-FAMILY B MEMBER 10, MITOCHONDRIAL"/>
    <property type="match status" value="1"/>
</dbReference>
<dbReference type="GO" id="GO:0005524">
    <property type="term" value="F:ATP binding"/>
    <property type="evidence" value="ECO:0007669"/>
    <property type="project" value="UniProtKB-KW"/>
</dbReference>
<feature type="transmembrane region" description="Helical" evidence="7">
    <location>
        <begin position="239"/>
        <end position="258"/>
    </location>
</feature>
<accession>A0ABW0VTH4</accession>
<evidence type="ECO:0000256" key="3">
    <source>
        <dbReference type="ARBA" id="ARBA00022741"/>
    </source>
</evidence>
<reference evidence="11" key="1">
    <citation type="journal article" date="2019" name="Int. J. Syst. Evol. Microbiol.">
        <title>The Global Catalogue of Microorganisms (GCM) 10K type strain sequencing project: providing services to taxonomists for standard genome sequencing and annotation.</title>
        <authorList>
            <consortium name="The Broad Institute Genomics Platform"/>
            <consortium name="The Broad Institute Genome Sequencing Center for Infectious Disease"/>
            <person name="Wu L."/>
            <person name="Ma J."/>
        </authorList>
    </citation>
    <scope>NUCLEOTIDE SEQUENCE [LARGE SCALE GENOMIC DNA]</scope>
    <source>
        <strain evidence="11">CGMCC 1.3240</strain>
    </source>
</reference>
<evidence type="ECO:0000256" key="2">
    <source>
        <dbReference type="ARBA" id="ARBA00022692"/>
    </source>
</evidence>
<keyword evidence="4 10" id="KW-0067">ATP-binding</keyword>
<evidence type="ECO:0000259" key="9">
    <source>
        <dbReference type="PROSITE" id="PS50929"/>
    </source>
</evidence>
<dbReference type="Proteomes" id="UP001596047">
    <property type="component" value="Unassembled WGS sequence"/>
</dbReference>
<evidence type="ECO:0000256" key="7">
    <source>
        <dbReference type="SAM" id="Phobius"/>
    </source>
</evidence>
<evidence type="ECO:0000313" key="10">
    <source>
        <dbReference type="EMBL" id="MFC5647846.1"/>
    </source>
</evidence>
<dbReference type="RefSeq" id="WP_379186304.1">
    <property type="nucleotide sequence ID" value="NZ_JBHSOW010000007.1"/>
</dbReference>
<dbReference type="SUPFAM" id="SSF52540">
    <property type="entry name" value="P-loop containing nucleoside triphosphate hydrolases"/>
    <property type="match status" value="1"/>
</dbReference>
<feature type="transmembrane region" description="Helical" evidence="7">
    <location>
        <begin position="156"/>
        <end position="174"/>
    </location>
</feature>
<feature type="domain" description="ABC transmembrane type-1" evidence="9">
    <location>
        <begin position="16"/>
        <end position="298"/>
    </location>
</feature>
<evidence type="ECO:0000256" key="5">
    <source>
        <dbReference type="ARBA" id="ARBA00022989"/>
    </source>
</evidence>
<dbReference type="InterPro" id="IPR011527">
    <property type="entry name" value="ABC1_TM_dom"/>
</dbReference>
<dbReference type="SUPFAM" id="SSF90123">
    <property type="entry name" value="ABC transporter transmembrane region"/>
    <property type="match status" value="1"/>
</dbReference>
<protein>
    <submittedName>
        <fullName evidence="10">ABC transporter ATP-binding protein</fullName>
    </submittedName>
</protein>
<keyword evidence="5 7" id="KW-1133">Transmembrane helix</keyword>
<feature type="domain" description="ABC transporter" evidence="8">
    <location>
        <begin position="333"/>
        <end position="568"/>
    </location>
</feature>
<sequence length="576" mass="62972">MIKLLRMLKPYRVPVIFVLVFVFIQSLSELYLPTLMSDIVDKGIVGGDTPYIWKIGGFMLLVALGGAACSVGASFLSAKAAGGFGKDLRRRIFGHVEQFSLHEFDKIGTASLITRTTNDITQVQQVLTMMMRVMVMAPMMCFGGIIMALYKDATLSLIIIAIVPLLALVIYGIVSRGVPLFKVMQVKIDKLNLVLRENLTGIRVIRSFNRISQEQTRFNHANQDLTDTSIKVNRIMASLMPIMMLVLNFASIGIVWFGGLRIDSGNMAVGDLMAFIQYAWQIMFALIFASMMFVMIPRASASAQRINEVLDMKPDIKDPSSPAANPAAKRGSVVFEDVSFHYPGAEMAALSGISFSAQSGKITAIIGGTGSGKSTLINLIPRFYDVSGGTIRIGGADIRELTQQQLRAKIGLVPQKAVLFTGTIADNIRYGKEDASDEEIQHAAMVAQASEFVSEMKEGFNSIIAQGGTNVSGGQKQRLSIARALVRKPDIYLFDDSFSALDFKTDAKLRHALRDETGDAAVLIVAQRVSTVMDADQIIVLDDGKIAAIGKHRELMQSSEIYREIVTSQLSEEEIA</sequence>
<evidence type="ECO:0000256" key="1">
    <source>
        <dbReference type="ARBA" id="ARBA00004651"/>
    </source>
</evidence>
<feature type="transmembrane region" description="Helical" evidence="7">
    <location>
        <begin position="52"/>
        <end position="76"/>
    </location>
</feature>
<dbReference type="PROSITE" id="PS50893">
    <property type="entry name" value="ABC_TRANSPORTER_2"/>
    <property type="match status" value="1"/>
</dbReference>
<comment type="subcellular location">
    <subcellularLocation>
        <location evidence="1">Cell membrane</location>
        <topology evidence="1">Multi-pass membrane protein</topology>
    </subcellularLocation>
</comment>
<keyword evidence="3" id="KW-0547">Nucleotide-binding</keyword>
<dbReference type="InterPro" id="IPR036640">
    <property type="entry name" value="ABC1_TM_sf"/>
</dbReference>
<keyword evidence="6 7" id="KW-0472">Membrane</keyword>
<evidence type="ECO:0000256" key="4">
    <source>
        <dbReference type="ARBA" id="ARBA00022840"/>
    </source>
</evidence>
<feature type="transmembrane region" description="Helical" evidence="7">
    <location>
        <begin position="278"/>
        <end position="296"/>
    </location>
</feature>
<dbReference type="InterPro" id="IPR039421">
    <property type="entry name" value="Type_1_exporter"/>
</dbReference>
<dbReference type="PROSITE" id="PS50929">
    <property type="entry name" value="ABC_TM1F"/>
    <property type="match status" value="1"/>
</dbReference>
<dbReference type="InterPro" id="IPR003593">
    <property type="entry name" value="AAA+_ATPase"/>
</dbReference>
<evidence type="ECO:0000259" key="8">
    <source>
        <dbReference type="PROSITE" id="PS50893"/>
    </source>
</evidence>
<feature type="transmembrane region" description="Helical" evidence="7">
    <location>
        <begin position="133"/>
        <end position="150"/>
    </location>
</feature>
<evidence type="ECO:0000313" key="11">
    <source>
        <dbReference type="Proteomes" id="UP001596047"/>
    </source>
</evidence>
<proteinExistence type="predicted"/>
<evidence type="ECO:0000256" key="6">
    <source>
        <dbReference type="ARBA" id="ARBA00023136"/>
    </source>
</evidence>
<dbReference type="Pfam" id="PF00664">
    <property type="entry name" value="ABC_membrane"/>
    <property type="match status" value="1"/>
</dbReference>
<dbReference type="PROSITE" id="PS00211">
    <property type="entry name" value="ABC_TRANSPORTER_1"/>
    <property type="match status" value="1"/>
</dbReference>
<gene>
    <name evidence="10" type="ORF">ACFPYJ_01685</name>
</gene>
<keyword evidence="11" id="KW-1185">Reference proteome</keyword>
<comment type="caution">
    <text evidence="10">The sequence shown here is derived from an EMBL/GenBank/DDBJ whole genome shotgun (WGS) entry which is preliminary data.</text>
</comment>
<keyword evidence="2 7" id="KW-0812">Transmembrane</keyword>
<dbReference type="Gene3D" id="1.20.1560.10">
    <property type="entry name" value="ABC transporter type 1, transmembrane domain"/>
    <property type="match status" value="1"/>
</dbReference>
<dbReference type="InterPro" id="IPR027417">
    <property type="entry name" value="P-loop_NTPase"/>
</dbReference>
<name>A0ABW0VTH4_9BACL</name>
<dbReference type="InterPro" id="IPR003439">
    <property type="entry name" value="ABC_transporter-like_ATP-bd"/>
</dbReference>
<dbReference type="Pfam" id="PF00005">
    <property type="entry name" value="ABC_tran"/>
    <property type="match status" value="1"/>
</dbReference>
<dbReference type="Gene3D" id="3.40.50.300">
    <property type="entry name" value="P-loop containing nucleotide triphosphate hydrolases"/>
    <property type="match status" value="1"/>
</dbReference>
<organism evidence="10 11">
    <name type="scientific">Paenibacillus solisilvae</name>
    <dbReference type="NCBI Taxonomy" id="2486751"/>
    <lineage>
        <taxon>Bacteria</taxon>
        <taxon>Bacillati</taxon>
        <taxon>Bacillota</taxon>
        <taxon>Bacilli</taxon>
        <taxon>Bacillales</taxon>
        <taxon>Paenibacillaceae</taxon>
        <taxon>Paenibacillus</taxon>
    </lineage>
</organism>
<dbReference type="CDD" id="cd18548">
    <property type="entry name" value="ABC_6TM_Tm287_like"/>
    <property type="match status" value="1"/>
</dbReference>
<dbReference type="SMART" id="SM00382">
    <property type="entry name" value="AAA"/>
    <property type="match status" value="1"/>
</dbReference>
<dbReference type="InterPro" id="IPR017871">
    <property type="entry name" value="ABC_transporter-like_CS"/>
</dbReference>